<dbReference type="SUPFAM" id="SSF57863">
    <property type="entry name" value="ArfGap/RecO-like zinc finger"/>
    <property type="match status" value="1"/>
</dbReference>
<evidence type="ECO:0000313" key="6">
    <source>
        <dbReference type="EMBL" id="AMD85540.1"/>
    </source>
</evidence>
<name>A0AAX2H2V6_9FLAO</name>
<dbReference type="RefSeq" id="WP_066430221.1">
    <property type="nucleotide sequence ID" value="NZ_CP014227.1"/>
</dbReference>
<dbReference type="AlphaFoldDB" id="A0AAX2H2V6"/>
<evidence type="ECO:0000313" key="9">
    <source>
        <dbReference type="Proteomes" id="UP000215539"/>
    </source>
</evidence>
<dbReference type="GO" id="GO:0006310">
    <property type="term" value="P:DNA recombination"/>
    <property type="evidence" value="ECO:0007669"/>
    <property type="project" value="UniProtKB-UniRule"/>
</dbReference>
<dbReference type="Pfam" id="PF11967">
    <property type="entry name" value="RecO_N"/>
    <property type="match status" value="1"/>
</dbReference>
<keyword evidence="1 4" id="KW-0227">DNA damage</keyword>
<evidence type="ECO:0000313" key="8">
    <source>
        <dbReference type="Proteomes" id="UP000065822"/>
    </source>
</evidence>
<dbReference type="InterPro" id="IPR012340">
    <property type="entry name" value="NA-bd_OB-fold"/>
</dbReference>
<organism evidence="7 9">
    <name type="scientific">Capnocytophaga haemolytica</name>
    <dbReference type="NCBI Taxonomy" id="45243"/>
    <lineage>
        <taxon>Bacteria</taxon>
        <taxon>Pseudomonadati</taxon>
        <taxon>Bacteroidota</taxon>
        <taxon>Flavobacteriia</taxon>
        <taxon>Flavobacteriales</taxon>
        <taxon>Flavobacteriaceae</taxon>
        <taxon>Capnocytophaga</taxon>
    </lineage>
</organism>
<protein>
    <recommendedName>
        <fullName evidence="4">DNA repair protein RecO</fullName>
    </recommendedName>
    <alternativeName>
        <fullName evidence="4">Recombination protein O</fullName>
    </alternativeName>
</protein>
<evidence type="ECO:0000256" key="1">
    <source>
        <dbReference type="ARBA" id="ARBA00022763"/>
    </source>
</evidence>
<dbReference type="HAMAP" id="MF_00201">
    <property type="entry name" value="RecO"/>
    <property type="match status" value="1"/>
</dbReference>
<evidence type="ECO:0000313" key="7">
    <source>
        <dbReference type="EMBL" id="SNV17201.1"/>
    </source>
</evidence>
<dbReference type="GO" id="GO:0006302">
    <property type="term" value="P:double-strand break repair"/>
    <property type="evidence" value="ECO:0007669"/>
    <property type="project" value="TreeGrafter"/>
</dbReference>
<accession>A0AAX2H2V6</accession>
<evidence type="ECO:0000256" key="2">
    <source>
        <dbReference type="ARBA" id="ARBA00023172"/>
    </source>
</evidence>
<dbReference type="InterPro" id="IPR022572">
    <property type="entry name" value="DNA_rep/recomb_RecO_N"/>
</dbReference>
<dbReference type="EMBL" id="LT906449">
    <property type="protein sequence ID" value="SNV17201.1"/>
    <property type="molecule type" value="Genomic_DNA"/>
</dbReference>
<dbReference type="PANTHER" id="PTHR33991">
    <property type="entry name" value="DNA REPAIR PROTEIN RECO"/>
    <property type="match status" value="1"/>
</dbReference>
<keyword evidence="2 4" id="KW-0233">DNA recombination</keyword>
<keyword evidence="3 4" id="KW-0234">DNA repair</keyword>
<proteinExistence type="inferred from homology"/>
<dbReference type="PANTHER" id="PTHR33991:SF1">
    <property type="entry name" value="DNA REPAIR PROTEIN RECO"/>
    <property type="match status" value="1"/>
</dbReference>
<dbReference type="InterPro" id="IPR037278">
    <property type="entry name" value="ARFGAP/RecO"/>
</dbReference>
<dbReference type="SUPFAM" id="SSF50249">
    <property type="entry name" value="Nucleic acid-binding proteins"/>
    <property type="match status" value="1"/>
</dbReference>
<reference evidence="7 9" key="2">
    <citation type="submission" date="2017-06" db="EMBL/GenBank/DDBJ databases">
        <authorList>
            <consortium name="Pathogen Informatics"/>
        </authorList>
    </citation>
    <scope>NUCLEOTIDE SEQUENCE [LARGE SCALE GENOMIC DNA]</scope>
    <source>
        <strain evidence="7 9">NCTC12947</strain>
    </source>
</reference>
<feature type="domain" description="DNA replication/recombination mediator RecO N-terminal" evidence="5">
    <location>
        <begin position="1"/>
        <end position="80"/>
    </location>
</feature>
<comment type="similarity">
    <text evidence="4">Belongs to the RecO family.</text>
</comment>
<gene>
    <name evidence="4" type="primary">recO</name>
    <name evidence="6" type="ORF">AXF12_08450</name>
    <name evidence="7" type="ORF">SAMEA44541418_02474</name>
</gene>
<dbReference type="NCBIfam" id="TIGR00613">
    <property type="entry name" value="reco"/>
    <property type="match status" value="1"/>
</dbReference>
<evidence type="ECO:0000256" key="4">
    <source>
        <dbReference type="HAMAP-Rule" id="MF_00201"/>
    </source>
</evidence>
<dbReference type="KEGG" id="chg:AXF12_08450"/>
<dbReference type="EMBL" id="CP014227">
    <property type="protein sequence ID" value="AMD85540.1"/>
    <property type="molecule type" value="Genomic_DNA"/>
</dbReference>
<comment type="function">
    <text evidence="4">Involved in DNA repair and RecF pathway recombination.</text>
</comment>
<evidence type="ECO:0000256" key="3">
    <source>
        <dbReference type="ARBA" id="ARBA00023204"/>
    </source>
</evidence>
<dbReference type="Pfam" id="PF02565">
    <property type="entry name" value="RecO_C"/>
    <property type="match status" value="1"/>
</dbReference>
<dbReference type="GO" id="GO:0043590">
    <property type="term" value="C:bacterial nucleoid"/>
    <property type="evidence" value="ECO:0007669"/>
    <property type="project" value="TreeGrafter"/>
</dbReference>
<keyword evidence="8" id="KW-1185">Reference proteome</keyword>
<dbReference type="InterPro" id="IPR003717">
    <property type="entry name" value="RecO"/>
</dbReference>
<dbReference type="Gene3D" id="2.40.50.140">
    <property type="entry name" value="Nucleic acid-binding proteins"/>
    <property type="match status" value="1"/>
</dbReference>
<dbReference type="Proteomes" id="UP000065822">
    <property type="component" value="Chromosome"/>
</dbReference>
<evidence type="ECO:0000259" key="5">
    <source>
        <dbReference type="Pfam" id="PF11967"/>
    </source>
</evidence>
<reference evidence="6 8" key="1">
    <citation type="submission" date="2016-02" db="EMBL/GenBank/DDBJ databases">
        <authorList>
            <person name="Holder M.E."/>
            <person name="Ajami N.J."/>
            <person name="Petrosino J.F."/>
        </authorList>
    </citation>
    <scope>NUCLEOTIDE SEQUENCE [LARGE SCALE GENOMIC DNA]</scope>
    <source>
        <strain evidence="6 8">CCUG 32990</strain>
    </source>
</reference>
<dbReference type="Proteomes" id="UP000215539">
    <property type="component" value="Chromosome 1"/>
</dbReference>
<sequence length="238" mass="27639">MYEKTQAIVLSAFKYKDNSLIVRCFTEEFAAQSYLLKGVLSSGKGKLRPALFQPLTLLEVVATHKHHEGLEYIKEARLLTVYQSLHTDIYKSAVTLFLAEVISGVCVSDHRDIELFSFIKERLLYFDRMPFSANFHLKFLLEMTRYLGFYPDTTEADLPYFNLEEGHFDSIDDRKYTISGDVLVLFTSLLAADDRDLPAIKATKVLRNRLLELLLKYYQWHFPAFKPIKSLEVLQMLF</sequence>